<dbReference type="Proteomes" id="UP000805085">
    <property type="component" value="Unassembled WGS sequence"/>
</dbReference>
<evidence type="ECO:0000256" key="1">
    <source>
        <dbReference type="ARBA" id="ARBA00022729"/>
    </source>
</evidence>
<gene>
    <name evidence="3" type="ORF">HNV10_10840</name>
</gene>
<dbReference type="Pfam" id="PF18962">
    <property type="entry name" value="Por_Secre_tail"/>
    <property type="match status" value="1"/>
</dbReference>
<protein>
    <submittedName>
        <fullName evidence="3">T9SS type A sorting domain-containing protein</fullName>
    </submittedName>
</protein>
<dbReference type="InterPro" id="IPR026444">
    <property type="entry name" value="Secre_tail"/>
</dbReference>
<keyword evidence="4" id="KW-1185">Reference proteome</keyword>
<evidence type="ECO:0000313" key="4">
    <source>
        <dbReference type="Proteomes" id="UP000805085"/>
    </source>
</evidence>
<organism evidence="3 4">
    <name type="scientific">Winogradskyella litoriviva</name>
    <dbReference type="NCBI Taxonomy" id="1220182"/>
    <lineage>
        <taxon>Bacteria</taxon>
        <taxon>Pseudomonadati</taxon>
        <taxon>Bacteroidota</taxon>
        <taxon>Flavobacteriia</taxon>
        <taxon>Flavobacteriales</taxon>
        <taxon>Flavobacteriaceae</taxon>
        <taxon>Winogradskyella</taxon>
    </lineage>
</organism>
<evidence type="ECO:0000259" key="2">
    <source>
        <dbReference type="Pfam" id="PF18962"/>
    </source>
</evidence>
<name>A0ABX2E7R2_9FLAO</name>
<reference evidence="3 4" key="1">
    <citation type="journal article" date="2015" name="Int. J. Syst. Evol. Microbiol.">
        <title>Winogradskyella litoriviva sp. nov., isolated from coastal seawater.</title>
        <authorList>
            <person name="Nedashkovskaya O.I."/>
            <person name="Kukhlevskiy A.D."/>
            <person name="Zhukova N.V."/>
            <person name="Kim S.J."/>
            <person name="Rhee S.K."/>
            <person name="Mikhailov V.V."/>
        </authorList>
    </citation>
    <scope>NUCLEOTIDE SEQUENCE [LARGE SCALE GENOMIC DNA]</scope>
    <source>
        <strain evidence="3 4">KMM6491</strain>
    </source>
</reference>
<dbReference type="NCBIfam" id="TIGR04183">
    <property type="entry name" value="Por_Secre_tail"/>
    <property type="match status" value="1"/>
</dbReference>
<dbReference type="EMBL" id="JABRWQ010000004">
    <property type="protein sequence ID" value="NRD23741.1"/>
    <property type="molecule type" value="Genomic_DNA"/>
</dbReference>
<evidence type="ECO:0000313" key="3">
    <source>
        <dbReference type="EMBL" id="NRD23741.1"/>
    </source>
</evidence>
<keyword evidence="1" id="KW-0732">Signal</keyword>
<proteinExistence type="predicted"/>
<sequence length="362" mass="40421">MKIKIFYIIILINILNVNTQQLTLQSNLDSTLSETSGLLYLNNTLISHNDSDATNQLYDIDITTGNITRTVTITNATNTDWEDLTHDDTYIYIGDIGNYTGERTDLKIYRIPIAEYFANTSVTADIINFNYSNQTDYTPSPLATNFDAEALIHYNNNLYIFSKNWIDGKTNIYPLSKTPGTYSITNIDTVESQGLVSGATYNSLDNSILICGYDLDGAFLIELSGFSSGLFSNGNFTKTSVAVPTNYSTQIEGITPINATDYYISAEQNNSNSQGLYYFDISSLEVESFEQNSIGLYPNPAQEFFKINDENCVVSIYTLDGKLIKTSSETEVNISELSTGIYLVQIQNKETHQSITKRLIID</sequence>
<feature type="domain" description="Secretion system C-terminal sorting" evidence="2">
    <location>
        <begin position="296"/>
        <end position="361"/>
    </location>
</feature>
<dbReference type="RefSeq" id="WP_173301369.1">
    <property type="nucleotide sequence ID" value="NZ_JABRWQ010000004.1"/>
</dbReference>
<comment type="caution">
    <text evidence="3">The sequence shown here is derived from an EMBL/GenBank/DDBJ whole genome shotgun (WGS) entry which is preliminary data.</text>
</comment>
<accession>A0ABX2E7R2</accession>